<name>A0ABT7VAB2_9ACTN</name>
<dbReference type="Proteomes" id="UP001529421">
    <property type="component" value="Unassembled WGS sequence"/>
</dbReference>
<evidence type="ECO:0000313" key="2">
    <source>
        <dbReference type="Proteomes" id="UP001529421"/>
    </source>
</evidence>
<dbReference type="RefSeq" id="WP_289545471.1">
    <property type="nucleotide sequence ID" value="NZ_JAUDDZ010000011.1"/>
</dbReference>
<comment type="caution">
    <text evidence="1">The sequence shown here is derived from an EMBL/GenBank/DDBJ whole genome shotgun (WGS) entry which is preliminary data.</text>
</comment>
<sequence length="352" mass="39015">MEGTPRHTVIVSHGSALRAVRVARRRYARLPWRPLGLIEQRRVLAACAPNRGDIDMGLLYREGLWDFEHPETPIEVLVTHRNQTRHRPGLRCHVCSSALPAGSILEIAPGIYSVSPALMLAQYARSHDFPEVVALAFELCGTFSLKESHVPGEICFDPSDHERESGYFESDPAIHAKELGRQLEGLAGIGNAKLALRAARHTLDGARSPGEAIMASLFHLPFAAGGFAIRAMRLNHKVPFSREARAISGMPYAVCDAYVPESHTTLEYNGAYHDLSSSRIHDERRTAGLKAMGITTDALNRIQLADIDALEAEAIQLYRRAGARYQNRAHAHRVKQVELLNGLRRAFGWPEC</sequence>
<reference evidence="2" key="1">
    <citation type="submission" date="2023-06" db="EMBL/GenBank/DDBJ databases">
        <title>Identification and characterization of horizontal gene transfer across gut microbiota members of farm animals based on homology search.</title>
        <authorList>
            <person name="Zeman M."/>
            <person name="Kubasova T."/>
            <person name="Jahodarova E."/>
            <person name="Nykrynova M."/>
            <person name="Rychlik I."/>
        </authorList>
    </citation>
    <scope>NUCLEOTIDE SEQUENCE [LARGE SCALE GENOMIC DNA]</scope>
    <source>
        <strain evidence="2">154_Feed</strain>
    </source>
</reference>
<organism evidence="1 2">
    <name type="scientific">Enorma phocaeensis</name>
    <dbReference type="NCBI Taxonomy" id="1871019"/>
    <lineage>
        <taxon>Bacteria</taxon>
        <taxon>Bacillati</taxon>
        <taxon>Actinomycetota</taxon>
        <taxon>Coriobacteriia</taxon>
        <taxon>Coriobacteriales</taxon>
        <taxon>Coriobacteriaceae</taxon>
        <taxon>Enorma</taxon>
    </lineage>
</organism>
<proteinExistence type="predicted"/>
<gene>
    <name evidence="1" type="ORF">QUW28_08040</name>
</gene>
<accession>A0ABT7VAB2</accession>
<keyword evidence="2" id="KW-1185">Reference proteome</keyword>
<evidence type="ECO:0008006" key="3">
    <source>
        <dbReference type="Google" id="ProtNLM"/>
    </source>
</evidence>
<dbReference type="EMBL" id="JAUDDZ010000011">
    <property type="protein sequence ID" value="MDM8275438.1"/>
    <property type="molecule type" value="Genomic_DNA"/>
</dbReference>
<protein>
    <recommendedName>
        <fullName evidence="3">DUF559 domain-containing protein</fullName>
    </recommendedName>
</protein>
<evidence type="ECO:0000313" key="1">
    <source>
        <dbReference type="EMBL" id="MDM8275438.1"/>
    </source>
</evidence>